<evidence type="ECO:0008006" key="5">
    <source>
        <dbReference type="Google" id="ProtNLM"/>
    </source>
</evidence>
<evidence type="ECO:0000256" key="2">
    <source>
        <dbReference type="SAM" id="MobiDB-lite"/>
    </source>
</evidence>
<dbReference type="Proteomes" id="UP001165289">
    <property type="component" value="Unassembled WGS sequence"/>
</dbReference>
<evidence type="ECO:0000256" key="1">
    <source>
        <dbReference type="SAM" id="Coils"/>
    </source>
</evidence>
<protein>
    <recommendedName>
        <fullName evidence="5">CCDC66 domain-containing protein</fullName>
    </recommendedName>
</protein>
<gene>
    <name evidence="3" type="ORF">LOD99_2902</name>
</gene>
<feature type="region of interest" description="Disordered" evidence="2">
    <location>
        <begin position="96"/>
        <end position="135"/>
    </location>
</feature>
<evidence type="ECO:0000313" key="4">
    <source>
        <dbReference type="Proteomes" id="UP001165289"/>
    </source>
</evidence>
<keyword evidence="4" id="KW-1185">Reference proteome</keyword>
<feature type="coiled-coil region" evidence="1">
    <location>
        <begin position="159"/>
        <end position="233"/>
    </location>
</feature>
<comment type="caution">
    <text evidence="3">The sequence shown here is derived from an EMBL/GenBank/DDBJ whole genome shotgun (WGS) entry which is preliminary data.</text>
</comment>
<sequence>MKTKTFSRRNNPISTVRRTTRSDAPILTEYYEKPHTTERHNNIPSVTTEPYFGRGQGLRQLLEVNNTTRSSVIQHNVSKPTNEFKERVQEQEEYYPWGRPGAGAPLTSFSGYDTSLHDKSTAADNNHTSSRVQPLQQPFVRHNMSLIRNPDTRPEEDRRRKANQYMLELQAQVKEKERLKKEEEEKQIELDRIRNEKVAKERDQLLLESKREQERLNTKKHEANKRFQILQAKIEEQHQMAIAEKKRKNKKYHHSNTPVQQTVSPLTTQPLSTIDLTQKQIKLNKSNKQTEHQINISSHKHGNIRNPPPSQLSVIQSTKQQQVNDNKSSSMPTTRHSNIDHFEVTKNCLAVSSECLEQSADLSVSCSVASINHVTSLHDLNTDVQHSDNNAQLQQIYSGEDSVNIIKQLQKLKQGLLVKQQELQSTYY</sequence>
<dbReference type="AlphaFoldDB" id="A0AAV7K0D7"/>
<proteinExistence type="predicted"/>
<name>A0AAV7K0D7_9METZ</name>
<feature type="compositionally biased region" description="Polar residues" evidence="2">
    <location>
        <begin position="311"/>
        <end position="336"/>
    </location>
</feature>
<dbReference type="EMBL" id="JAKMXF010000233">
    <property type="protein sequence ID" value="KAI6654055.1"/>
    <property type="molecule type" value="Genomic_DNA"/>
</dbReference>
<reference evidence="3 4" key="1">
    <citation type="journal article" date="2023" name="BMC Biol.">
        <title>The compact genome of the sponge Oopsacas minuta (Hexactinellida) is lacking key metazoan core genes.</title>
        <authorList>
            <person name="Santini S."/>
            <person name="Schenkelaars Q."/>
            <person name="Jourda C."/>
            <person name="Duchesne M."/>
            <person name="Belahbib H."/>
            <person name="Rocher C."/>
            <person name="Selva M."/>
            <person name="Riesgo A."/>
            <person name="Vervoort M."/>
            <person name="Leys S.P."/>
            <person name="Kodjabachian L."/>
            <person name="Le Bivic A."/>
            <person name="Borchiellini C."/>
            <person name="Claverie J.M."/>
            <person name="Renard E."/>
        </authorList>
    </citation>
    <scope>NUCLEOTIDE SEQUENCE [LARGE SCALE GENOMIC DNA]</scope>
    <source>
        <strain evidence="3">SPO-2</strain>
    </source>
</reference>
<feature type="region of interest" description="Disordered" evidence="2">
    <location>
        <begin position="298"/>
        <end position="338"/>
    </location>
</feature>
<feature type="compositionally biased region" description="Polar residues" evidence="2">
    <location>
        <begin position="122"/>
        <end position="135"/>
    </location>
</feature>
<organism evidence="3 4">
    <name type="scientific">Oopsacas minuta</name>
    <dbReference type="NCBI Taxonomy" id="111878"/>
    <lineage>
        <taxon>Eukaryota</taxon>
        <taxon>Metazoa</taxon>
        <taxon>Porifera</taxon>
        <taxon>Hexactinellida</taxon>
        <taxon>Hexasterophora</taxon>
        <taxon>Lyssacinosida</taxon>
        <taxon>Leucopsacidae</taxon>
        <taxon>Oopsacas</taxon>
    </lineage>
</organism>
<evidence type="ECO:0000313" key="3">
    <source>
        <dbReference type="EMBL" id="KAI6654055.1"/>
    </source>
</evidence>
<keyword evidence="1" id="KW-0175">Coiled coil</keyword>
<accession>A0AAV7K0D7</accession>